<accession>A0A8C6U8T9</accession>
<name>A0A8C6U8T9_9GOBI</name>
<protein>
    <submittedName>
        <fullName evidence="1">Uncharacterized protein</fullName>
    </submittedName>
</protein>
<dbReference type="Proteomes" id="UP000694523">
    <property type="component" value="Unplaced"/>
</dbReference>
<dbReference type="AlphaFoldDB" id="A0A8C6U8T9"/>
<organism evidence="1 2">
    <name type="scientific">Neogobius melanostomus</name>
    <name type="common">round goby</name>
    <dbReference type="NCBI Taxonomy" id="47308"/>
    <lineage>
        <taxon>Eukaryota</taxon>
        <taxon>Metazoa</taxon>
        <taxon>Chordata</taxon>
        <taxon>Craniata</taxon>
        <taxon>Vertebrata</taxon>
        <taxon>Euteleostomi</taxon>
        <taxon>Actinopterygii</taxon>
        <taxon>Neopterygii</taxon>
        <taxon>Teleostei</taxon>
        <taxon>Neoteleostei</taxon>
        <taxon>Acanthomorphata</taxon>
        <taxon>Gobiaria</taxon>
        <taxon>Gobiiformes</taxon>
        <taxon>Gobioidei</taxon>
        <taxon>Gobiidae</taxon>
        <taxon>Benthophilinae</taxon>
        <taxon>Neogobiini</taxon>
        <taxon>Neogobius</taxon>
    </lineage>
</organism>
<reference evidence="1" key="2">
    <citation type="submission" date="2025-09" db="UniProtKB">
        <authorList>
            <consortium name="Ensembl"/>
        </authorList>
    </citation>
    <scope>IDENTIFICATION</scope>
</reference>
<proteinExistence type="predicted"/>
<keyword evidence="2" id="KW-1185">Reference proteome</keyword>
<reference evidence="1" key="1">
    <citation type="submission" date="2025-08" db="UniProtKB">
        <authorList>
            <consortium name="Ensembl"/>
        </authorList>
    </citation>
    <scope>IDENTIFICATION</scope>
</reference>
<dbReference type="Ensembl" id="ENSNMLT00000037381.1">
    <property type="protein sequence ID" value="ENSNMLP00000033552.1"/>
    <property type="gene ID" value="ENSNMLG00000020971.1"/>
</dbReference>
<evidence type="ECO:0000313" key="1">
    <source>
        <dbReference type="Ensembl" id="ENSNMLP00000033552.1"/>
    </source>
</evidence>
<sequence length="80" mass="8994">CFLLPSVLTEEDIQELNKVSIQILSQLPWMHTRQTVLFGQIVRFKTITPILLPNPAPHVCVSSLIRNPLSANTSSWALKV</sequence>
<evidence type="ECO:0000313" key="2">
    <source>
        <dbReference type="Proteomes" id="UP000694523"/>
    </source>
</evidence>